<name>A0AAV5P9L5_CELCE</name>
<proteinExistence type="predicted"/>
<organism evidence="2 3">
    <name type="scientific">Cellulosimicrobium cellulans</name>
    <name type="common">Arthrobacter luteus</name>
    <dbReference type="NCBI Taxonomy" id="1710"/>
    <lineage>
        <taxon>Bacteria</taxon>
        <taxon>Bacillati</taxon>
        <taxon>Actinomycetota</taxon>
        <taxon>Actinomycetes</taxon>
        <taxon>Micrococcales</taxon>
        <taxon>Promicromonosporaceae</taxon>
        <taxon>Cellulosimicrobium</taxon>
    </lineage>
</organism>
<feature type="compositionally biased region" description="Basic and acidic residues" evidence="1">
    <location>
        <begin position="12"/>
        <end position="28"/>
    </location>
</feature>
<dbReference type="EMBL" id="BSTG01000003">
    <property type="protein sequence ID" value="GLY57872.1"/>
    <property type="molecule type" value="Genomic_DNA"/>
</dbReference>
<dbReference type="Proteomes" id="UP001165168">
    <property type="component" value="Unassembled WGS sequence"/>
</dbReference>
<reference evidence="2" key="1">
    <citation type="submission" date="2023-03" db="EMBL/GenBank/DDBJ databases">
        <title>Cellulosimicrobium cellulans NBRC 103059.</title>
        <authorList>
            <person name="Ichikawa N."/>
            <person name="Sato H."/>
            <person name="Tonouchi N."/>
        </authorList>
    </citation>
    <scope>NUCLEOTIDE SEQUENCE</scope>
    <source>
        <strain evidence="2">NBRC 103059</strain>
    </source>
</reference>
<evidence type="ECO:0000313" key="2">
    <source>
        <dbReference type="EMBL" id="GLY57872.1"/>
    </source>
</evidence>
<protein>
    <submittedName>
        <fullName evidence="2">Uncharacterized protein</fullName>
    </submittedName>
</protein>
<feature type="region of interest" description="Disordered" evidence="1">
    <location>
        <begin position="1"/>
        <end position="87"/>
    </location>
</feature>
<gene>
    <name evidence="2" type="ORF">Ccel01_24740</name>
</gene>
<evidence type="ECO:0000256" key="1">
    <source>
        <dbReference type="SAM" id="MobiDB-lite"/>
    </source>
</evidence>
<evidence type="ECO:0000313" key="3">
    <source>
        <dbReference type="Proteomes" id="UP001165168"/>
    </source>
</evidence>
<comment type="caution">
    <text evidence="2">The sequence shown here is derived from an EMBL/GenBank/DDBJ whole genome shotgun (WGS) entry which is preliminary data.</text>
</comment>
<feature type="compositionally biased region" description="Basic residues" evidence="1">
    <location>
        <begin position="29"/>
        <end position="38"/>
    </location>
</feature>
<accession>A0AAV5P9L5</accession>
<dbReference type="AlphaFoldDB" id="A0AAV5P9L5"/>
<sequence>MGRVSTTADPSPDPRHLPDDARDRPETGHRRRPRRAVRRGTESTVVPGTSADERAEGWGDEAASRRGALGENDDRLLGDVPPHYGRH</sequence>